<evidence type="ECO:0000259" key="3">
    <source>
        <dbReference type="PROSITE" id="PS51352"/>
    </source>
</evidence>
<evidence type="ECO:0000313" key="5">
    <source>
        <dbReference type="Proteomes" id="UP000466966"/>
    </source>
</evidence>
<dbReference type="PANTHER" id="PTHR42852:SF13">
    <property type="entry name" value="PROTEIN DIPZ"/>
    <property type="match status" value="1"/>
</dbReference>
<dbReference type="SUPFAM" id="SSF52833">
    <property type="entry name" value="Thioredoxin-like"/>
    <property type="match status" value="1"/>
</dbReference>
<comment type="caution">
    <text evidence="4">The sequence shown here is derived from an EMBL/GenBank/DDBJ whole genome shotgun (WGS) entry which is preliminary data.</text>
</comment>
<organism evidence="4 5">
    <name type="scientific">Alteraurantiacibacter buctensis</name>
    <dbReference type="NCBI Taxonomy" id="1503981"/>
    <lineage>
        <taxon>Bacteria</taxon>
        <taxon>Pseudomonadati</taxon>
        <taxon>Pseudomonadota</taxon>
        <taxon>Alphaproteobacteria</taxon>
        <taxon>Sphingomonadales</taxon>
        <taxon>Erythrobacteraceae</taxon>
        <taxon>Alteraurantiacibacter</taxon>
    </lineage>
</organism>
<dbReference type="PANTHER" id="PTHR42852">
    <property type="entry name" value="THIOL:DISULFIDE INTERCHANGE PROTEIN DSBE"/>
    <property type="match status" value="1"/>
</dbReference>
<keyword evidence="5" id="KW-1185">Reference proteome</keyword>
<protein>
    <submittedName>
        <fullName evidence="4">Redoxin family protein</fullName>
    </submittedName>
</protein>
<gene>
    <name evidence="4" type="ORF">GRI99_06380</name>
</gene>
<dbReference type="CDD" id="cd02966">
    <property type="entry name" value="TlpA_like_family"/>
    <property type="match status" value="1"/>
</dbReference>
<keyword evidence="1" id="KW-0676">Redox-active center</keyword>
<evidence type="ECO:0000256" key="2">
    <source>
        <dbReference type="SAM" id="SignalP"/>
    </source>
</evidence>
<feature type="domain" description="Thioredoxin" evidence="3">
    <location>
        <begin position="52"/>
        <end position="194"/>
    </location>
</feature>
<dbReference type="GO" id="GO:0015036">
    <property type="term" value="F:disulfide oxidoreductase activity"/>
    <property type="evidence" value="ECO:0007669"/>
    <property type="project" value="UniProtKB-ARBA"/>
</dbReference>
<reference evidence="4 5" key="1">
    <citation type="submission" date="2019-12" db="EMBL/GenBank/DDBJ databases">
        <title>Genomic-based taxomic classification of the family Erythrobacteraceae.</title>
        <authorList>
            <person name="Xu L."/>
        </authorList>
    </citation>
    <scope>NUCLEOTIDE SEQUENCE [LARGE SCALE GENOMIC DNA]</scope>
    <source>
        <strain evidence="4 5">M0322</strain>
    </source>
</reference>
<evidence type="ECO:0000256" key="1">
    <source>
        <dbReference type="ARBA" id="ARBA00023284"/>
    </source>
</evidence>
<dbReference type="GO" id="GO:0016209">
    <property type="term" value="F:antioxidant activity"/>
    <property type="evidence" value="ECO:0007669"/>
    <property type="project" value="InterPro"/>
</dbReference>
<accession>A0A844YSD9</accession>
<dbReference type="OrthoDB" id="9799347at2"/>
<name>A0A844YSD9_9SPHN</name>
<dbReference type="InterPro" id="IPR013766">
    <property type="entry name" value="Thioredoxin_domain"/>
</dbReference>
<dbReference type="Proteomes" id="UP000466966">
    <property type="component" value="Unassembled WGS sequence"/>
</dbReference>
<sequence>MVKTQFRILLPAMLLAALVAGCDTQDDQGAQGGETVTAETTDEALTGFVDRTFAGDEMPDVTVTDPQGATLALGEPTGKPVLLNLWATWCVPCVTEMPMLERIAGEMGERLTVLTVSEDLEGTTAVPAFFAEKGFEHLPQWLDQNNDLAFAFGGGGSLPLTVLYDAQGKEVWRVIGAYDWESEEARALLAEVTAVN</sequence>
<feature type="signal peptide" evidence="2">
    <location>
        <begin position="1"/>
        <end position="22"/>
    </location>
</feature>
<dbReference type="Gene3D" id="3.40.30.10">
    <property type="entry name" value="Glutaredoxin"/>
    <property type="match status" value="1"/>
</dbReference>
<dbReference type="Pfam" id="PF00578">
    <property type="entry name" value="AhpC-TSA"/>
    <property type="match status" value="1"/>
</dbReference>
<feature type="chain" id="PRO_5032620933" evidence="2">
    <location>
        <begin position="23"/>
        <end position="196"/>
    </location>
</feature>
<evidence type="ECO:0000313" key="4">
    <source>
        <dbReference type="EMBL" id="MXO71265.1"/>
    </source>
</evidence>
<proteinExistence type="predicted"/>
<dbReference type="EMBL" id="WTYV01000002">
    <property type="protein sequence ID" value="MXO71265.1"/>
    <property type="molecule type" value="Genomic_DNA"/>
</dbReference>
<dbReference type="InterPro" id="IPR017937">
    <property type="entry name" value="Thioredoxin_CS"/>
</dbReference>
<dbReference type="InterPro" id="IPR050553">
    <property type="entry name" value="Thioredoxin_ResA/DsbE_sf"/>
</dbReference>
<dbReference type="RefSeq" id="WP_160771197.1">
    <property type="nucleotide sequence ID" value="NZ_WTYV01000002.1"/>
</dbReference>
<dbReference type="PROSITE" id="PS00194">
    <property type="entry name" value="THIOREDOXIN_1"/>
    <property type="match status" value="1"/>
</dbReference>
<dbReference type="InterPro" id="IPR000866">
    <property type="entry name" value="AhpC/TSA"/>
</dbReference>
<dbReference type="InterPro" id="IPR036249">
    <property type="entry name" value="Thioredoxin-like_sf"/>
</dbReference>
<dbReference type="PROSITE" id="PS51352">
    <property type="entry name" value="THIOREDOXIN_2"/>
    <property type="match status" value="1"/>
</dbReference>
<dbReference type="PROSITE" id="PS51257">
    <property type="entry name" value="PROKAR_LIPOPROTEIN"/>
    <property type="match status" value="1"/>
</dbReference>
<keyword evidence="2" id="KW-0732">Signal</keyword>
<dbReference type="AlphaFoldDB" id="A0A844YSD9"/>